<dbReference type="EMBL" id="CAJNNV010029602">
    <property type="protein sequence ID" value="CAE8629152.1"/>
    <property type="molecule type" value="Genomic_DNA"/>
</dbReference>
<dbReference type="AlphaFoldDB" id="A0A813GQQ5"/>
<protein>
    <recommendedName>
        <fullName evidence="1">Fe2OG dioxygenase domain-containing protein</fullName>
    </recommendedName>
</protein>
<keyword evidence="3" id="KW-1185">Reference proteome</keyword>
<feature type="domain" description="Fe2OG dioxygenase" evidence="1">
    <location>
        <begin position="570"/>
        <end position="670"/>
    </location>
</feature>
<dbReference type="InterPro" id="IPR005123">
    <property type="entry name" value="Oxoglu/Fe-dep_dioxygenase_dom"/>
</dbReference>
<dbReference type="InterPro" id="IPR029063">
    <property type="entry name" value="SAM-dependent_MTases_sf"/>
</dbReference>
<accession>A0A813GQQ5</accession>
<dbReference type="Gene3D" id="3.40.50.150">
    <property type="entry name" value="Vaccinia Virus protein VP39"/>
    <property type="match status" value="1"/>
</dbReference>
<evidence type="ECO:0000259" key="1">
    <source>
        <dbReference type="PROSITE" id="PS51471"/>
    </source>
</evidence>
<evidence type="ECO:0000313" key="2">
    <source>
        <dbReference type="EMBL" id="CAE8629152.1"/>
    </source>
</evidence>
<reference evidence="2" key="1">
    <citation type="submission" date="2021-02" db="EMBL/GenBank/DDBJ databases">
        <authorList>
            <person name="Dougan E. K."/>
            <person name="Rhodes N."/>
            <person name="Thang M."/>
            <person name="Chan C."/>
        </authorList>
    </citation>
    <scope>NUCLEOTIDE SEQUENCE</scope>
</reference>
<proteinExistence type="predicted"/>
<dbReference type="PROSITE" id="PS51471">
    <property type="entry name" value="FE2OG_OXY"/>
    <property type="match status" value="1"/>
</dbReference>
<name>A0A813GQQ5_POLGL</name>
<dbReference type="Proteomes" id="UP000654075">
    <property type="component" value="Unassembled WGS sequence"/>
</dbReference>
<comment type="caution">
    <text evidence="2">The sequence shown here is derived from an EMBL/GenBank/DDBJ whole genome shotgun (WGS) entry which is preliminary data.</text>
</comment>
<sequence>MLHSDAQEDEAVCLLRELQAASASGGPESACELAESFLRRGAAVALLQRLRSGSRATWAVAAAKLLEAMHGLALGRLRDAGWHVAGPGAHAGALRFVHAVTGEEEEDPELPGKLRSWEARLLQSLALLAAPGECDVVYHRPCCGSGILLEKTGCDHRAQQTVIDIVADSEDGHGTSRLRQLHAGVFKGTQEGNHADWDRSRPPDSMVEPWKEVTAAGLALLLVAMEEGGSSTSSSEAAVLVVGVGAGALPSFLGLHADHIRVDVFEPANERVHIAQRYFALAATGAFEQKPRGKPGKASGACKSSRKNRNRVCRRWFGKSLHKGFYKLRAMRCFKELLAAQVLPKLLLKQPRSCQILTDLPLPGAGSSYAAVVVLGSSIATGEALDLPALAKLLTPRGALVLQAEGAVCARSLAGRLSSLWGSGKVTQLTELDLQEDPSDDSTAPQVLVAGPELPTLSTNQWHRYLQAPCAAFRPGVLDLAVAQRTRVIHVPNLLSDSEMAAVKDLARQGQRNEASVEVRSAPTSDAWKVCFLQADGLFESAAAELKEKLTSLARSIGDQQGWWEAAEATPESFNVRVAEYHSQAAPGPGLPDRRHFDMDSLVTVDILLSTPGVDFEGGEFSTLEPSGALLAHSFGRGDAVVFNSHKFHCVGPVTAGRRHVLVVEFWRGPSRRCPHRCRSLQPTCPAEPEVSSRPGLREAARGAALLPFRLASVEEDDEQEEALLGSTPRRLKLLWQVNDMDDDLPQPPTCE</sequence>
<gene>
    <name evidence="2" type="ORF">PGLA1383_LOCUS45700</name>
</gene>
<dbReference type="Gene3D" id="2.60.120.620">
    <property type="entry name" value="q2cbj1_9rhob like domain"/>
    <property type="match status" value="1"/>
</dbReference>
<dbReference type="OrthoDB" id="432770at2759"/>
<evidence type="ECO:0000313" key="3">
    <source>
        <dbReference type="Proteomes" id="UP000654075"/>
    </source>
</evidence>
<organism evidence="2 3">
    <name type="scientific">Polarella glacialis</name>
    <name type="common">Dinoflagellate</name>
    <dbReference type="NCBI Taxonomy" id="89957"/>
    <lineage>
        <taxon>Eukaryota</taxon>
        <taxon>Sar</taxon>
        <taxon>Alveolata</taxon>
        <taxon>Dinophyceae</taxon>
        <taxon>Suessiales</taxon>
        <taxon>Suessiaceae</taxon>
        <taxon>Polarella</taxon>
    </lineage>
</organism>